<protein>
    <submittedName>
        <fullName evidence="2">Uncharacterized protein</fullName>
    </submittedName>
</protein>
<feature type="transmembrane region" description="Helical" evidence="1">
    <location>
        <begin position="45"/>
        <end position="65"/>
    </location>
</feature>
<organism evidence="2">
    <name type="scientific">Salmonella sp</name>
    <dbReference type="NCBI Taxonomy" id="599"/>
    <lineage>
        <taxon>Bacteria</taxon>
        <taxon>Pseudomonadati</taxon>
        <taxon>Pseudomonadota</taxon>
        <taxon>Gammaproteobacteria</taxon>
        <taxon>Enterobacterales</taxon>
        <taxon>Enterobacteriaceae</taxon>
        <taxon>Salmonella</taxon>
    </lineage>
</organism>
<keyword evidence="1" id="KW-0472">Membrane</keyword>
<evidence type="ECO:0000313" key="2">
    <source>
        <dbReference type="EMBL" id="QBM91388.1"/>
    </source>
</evidence>
<keyword evidence="1" id="KW-1133">Transmembrane helix</keyword>
<reference evidence="2" key="1">
    <citation type="submission" date="2019-01" db="EMBL/GenBank/DDBJ databases">
        <title>Salmonella strain 1423 plasmid sequences.</title>
        <authorList>
            <person name="Chen K."/>
            <person name="Chen S."/>
        </authorList>
    </citation>
    <scope>NUCLEOTIDE SEQUENCE</scope>
    <source>
        <strain evidence="2">Sa1423</strain>
        <plasmid evidence="2">pSa1423-90k</plasmid>
    </source>
</reference>
<gene>
    <name evidence="2" type="ORF">NNIBIDOC_00055</name>
</gene>
<sequence length="172" mass="19169">MVSASFAPGGSQTAAPAHVFCGYSTARAYFAHSCSYRFYQVVGRFLLVILFICPIALFSSVFHHADIFSGGVCRFQVDIESIVGLRAAFSFRRSSRSLRPASHDCAAFFFRACRQHNGGGVHQHHPHHHWRSLDVGGHHHLDPVFSYCLSVSRRKSSNAFATIVVNIDLFLR</sequence>
<dbReference type="AlphaFoldDB" id="A0A482ET72"/>
<evidence type="ECO:0000256" key="1">
    <source>
        <dbReference type="SAM" id="Phobius"/>
    </source>
</evidence>
<keyword evidence="2" id="KW-0614">Plasmid</keyword>
<dbReference type="EMBL" id="MK356557">
    <property type="protein sequence ID" value="QBM91388.1"/>
    <property type="molecule type" value="Genomic_DNA"/>
</dbReference>
<keyword evidence="1" id="KW-0812">Transmembrane</keyword>
<accession>A0A482ET72</accession>
<name>A0A482ET72_SALSP</name>
<proteinExistence type="predicted"/>
<geneLocation type="plasmid" evidence="2">
    <name>pSa1423-90k</name>
</geneLocation>